<proteinExistence type="predicted"/>
<reference evidence="2" key="1">
    <citation type="submission" date="2016-11" db="UniProtKB">
        <authorList>
            <consortium name="WormBaseParasite"/>
        </authorList>
    </citation>
    <scope>IDENTIFICATION</scope>
</reference>
<dbReference type="WBParaSite" id="maker-unitig_42513-snap-gene-0.4-mRNA-1">
    <property type="protein sequence ID" value="maker-unitig_42513-snap-gene-0.4-mRNA-1"/>
    <property type="gene ID" value="maker-unitig_42513-snap-gene-0.4"/>
</dbReference>
<evidence type="ECO:0000313" key="1">
    <source>
        <dbReference type="Proteomes" id="UP000095280"/>
    </source>
</evidence>
<evidence type="ECO:0000313" key="2">
    <source>
        <dbReference type="WBParaSite" id="maker-unitig_42513-snap-gene-0.4-mRNA-1"/>
    </source>
</evidence>
<protein>
    <submittedName>
        <fullName evidence="2">Secreted protein</fullName>
    </submittedName>
</protein>
<accession>A0A1I8FPS2</accession>
<dbReference type="Proteomes" id="UP000095280">
    <property type="component" value="Unplaced"/>
</dbReference>
<dbReference type="AlphaFoldDB" id="A0A1I8FPS2"/>
<organism evidence="1 2">
    <name type="scientific">Macrostomum lignano</name>
    <dbReference type="NCBI Taxonomy" id="282301"/>
    <lineage>
        <taxon>Eukaryota</taxon>
        <taxon>Metazoa</taxon>
        <taxon>Spiralia</taxon>
        <taxon>Lophotrochozoa</taxon>
        <taxon>Platyhelminthes</taxon>
        <taxon>Rhabditophora</taxon>
        <taxon>Macrostomorpha</taxon>
        <taxon>Macrostomida</taxon>
        <taxon>Macrostomidae</taxon>
        <taxon>Macrostomum</taxon>
    </lineage>
</organism>
<name>A0A1I8FPS2_9PLAT</name>
<keyword evidence="1" id="KW-1185">Reference proteome</keyword>
<sequence>MAQPRLQTLLFAAHSYSALRAGRAELGSGGGLPGQRPPVRELQAVLLGLLPAINASNRYGQCY</sequence>